<evidence type="ECO:0000313" key="8">
    <source>
        <dbReference type="Proteomes" id="UP000311605"/>
    </source>
</evidence>
<dbReference type="Pfam" id="PF04335">
    <property type="entry name" value="VirB8"/>
    <property type="match status" value="1"/>
</dbReference>
<dbReference type="GO" id="GO:0005886">
    <property type="term" value="C:plasma membrane"/>
    <property type="evidence" value="ECO:0007669"/>
    <property type="project" value="UniProtKB-SubCell"/>
</dbReference>
<organism evidence="7 8">
    <name type="scientific">Aliirhizobium smilacinae</name>
    <dbReference type="NCBI Taxonomy" id="1395944"/>
    <lineage>
        <taxon>Bacteria</taxon>
        <taxon>Pseudomonadati</taxon>
        <taxon>Pseudomonadota</taxon>
        <taxon>Alphaproteobacteria</taxon>
        <taxon>Hyphomicrobiales</taxon>
        <taxon>Rhizobiaceae</taxon>
        <taxon>Aliirhizobium</taxon>
    </lineage>
</organism>
<evidence type="ECO:0000256" key="2">
    <source>
        <dbReference type="ARBA" id="ARBA00022692"/>
    </source>
</evidence>
<dbReference type="AlphaFoldDB" id="A0A5C4X910"/>
<evidence type="ECO:0000259" key="6">
    <source>
        <dbReference type="Pfam" id="PF04335"/>
    </source>
</evidence>
<reference evidence="7 8" key="1">
    <citation type="submission" date="2019-06" db="EMBL/GenBank/DDBJ databases">
        <title>The draft genome of Rhizobium smilacinae PTYR-5.</title>
        <authorList>
            <person name="Liu L."/>
            <person name="Li L."/>
            <person name="Zhang X."/>
        </authorList>
    </citation>
    <scope>NUCLEOTIDE SEQUENCE [LARGE SCALE GENOMIC DNA]</scope>
    <source>
        <strain evidence="7 8">PTYR-5</strain>
    </source>
</reference>
<proteinExistence type="predicted"/>
<accession>A0A5C4X910</accession>
<evidence type="ECO:0000256" key="4">
    <source>
        <dbReference type="ARBA" id="ARBA00023136"/>
    </source>
</evidence>
<evidence type="ECO:0000256" key="3">
    <source>
        <dbReference type="ARBA" id="ARBA00022989"/>
    </source>
</evidence>
<dbReference type="SUPFAM" id="SSF54427">
    <property type="entry name" value="NTF2-like"/>
    <property type="match status" value="1"/>
</dbReference>
<keyword evidence="4 5" id="KW-0472">Membrane</keyword>
<dbReference type="NCBIfam" id="NF010410">
    <property type="entry name" value="PRK13836.1"/>
    <property type="match status" value="1"/>
</dbReference>
<protein>
    <submittedName>
        <fullName evidence="7">Conjugal transfer protein TrbF</fullName>
    </submittedName>
</protein>
<comment type="subcellular location">
    <subcellularLocation>
        <location evidence="1">Cell membrane</location>
        <topology evidence="1">Single-pass membrane protein</topology>
    </subcellularLocation>
</comment>
<dbReference type="EMBL" id="VDMN01000011">
    <property type="protein sequence ID" value="TNM59837.1"/>
    <property type="molecule type" value="Genomic_DNA"/>
</dbReference>
<dbReference type="InterPro" id="IPR032710">
    <property type="entry name" value="NTF2-like_dom_sf"/>
</dbReference>
<dbReference type="RefSeq" id="WP_139679363.1">
    <property type="nucleotide sequence ID" value="NZ_VDMN01000011.1"/>
</dbReference>
<gene>
    <name evidence="7" type="ORF">FHP24_27060</name>
</gene>
<keyword evidence="8" id="KW-1185">Reference proteome</keyword>
<comment type="caution">
    <text evidence="7">The sequence shown here is derived from an EMBL/GenBank/DDBJ whole genome shotgun (WGS) entry which is preliminary data.</text>
</comment>
<evidence type="ECO:0000256" key="1">
    <source>
        <dbReference type="ARBA" id="ARBA00004162"/>
    </source>
</evidence>
<feature type="domain" description="Bacterial virulence protein VirB8" evidence="6">
    <location>
        <begin position="15"/>
        <end position="218"/>
    </location>
</feature>
<dbReference type="Gene3D" id="3.10.450.230">
    <property type="entry name" value="VirB8 protein"/>
    <property type="match status" value="1"/>
</dbReference>
<evidence type="ECO:0000256" key="5">
    <source>
        <dbReference type="SAM" id="Phobius"/>
    </source>
</evidence>
<keyword evidence="3 5" id="KW-1133">Transmembrane helix</keyword>
<name>A0A5C4X910_9HYPH</name>
<sequence length="221" mass="25265">MAKKLKHLDNPYLAARHEWNERMGGANRAARAWMTVGSVSLIMATVGFGFALYQASQVKLVPYIVQVDTLGNSVTGGFPAQIEYADERVVRNMLGQFVYNFRSITPDNVVQKGYIDRTYAMLRRTDPSTEKVNNWFRNNSPFDRARTVTVSVEINNIVALSNQSYQIDWTEIERDRSGKELRTRRWRGVATVTLSPPQDEAIIRLNPIGLYLKDFDWTAQL</sequence>
<feature type="transmembrane region" description="Helical" evidence="5">
    <location>
        <begin position="32"/>
        <end position="53"/>
    </location>
</feature>
<dbReference type="CDD" id="cd16425">
    <property type="entry name" value="TrbF"/>
    <property type="match status" value="1"/>
</dbReference>
<keyword evidence="2 5" id="KW-0812">Transmembrane</keyword>
<dbReference type="OrthoDB" id="597581at2"/>
<evidence type="ECO:0000313" key="7">
    <source>
        <dbReference type="EMBL" id="TNM59837.1"/>
    </source>
</evidence>
<dbReference type="Proteomes" id="UP000311605">
    <property type="component" value="Unassembled WGS sequence"/>
</dbReference>
<dbReference type="InterPro" id="IPR035658">
    <property type="entry name" value="TrbF"/>
</dbReference>
<dbReference type="InterPro" id="IPR007430">
    <property type="entry name" value="VirB8"/>
</dbReference>